<dbReference type="EnsemblBacteria" id="AAQ00488">
    <property type="protein sequence ID" value="AAQ00488"/>
    <property type="gene ID" value="Pro_1444"/>
</dbReference>
<accession>Q7VAL6</accession>
<dbReference type="AlphaFoldDB" id="Q7VAL6"/>
<dbReference type="Proteomes" id="UP000001420">
    <property type="component" value="Chromosome"/>
</dbReference>
<dbReference type="HOGENOM" id="CLU_213335_0_0_3"/>
<keyword evidence="2" id="KW-1185">Reference proteome</keyword>
<dbReference type="eggNOG" id="ENOG5030RJP">
    <property type="taxonomic scope" value="Bacteria"/>
</dbReference>
<evidence type="ECO:0000313" key="1">
    <source>
        <dbReference type="EMBL" id="AAQ00488.1"/>
    </source>
</evidence>
<sequence length="54" mass="5977">MCEHMSSSKDHSNFVDETDAIDSYFECITACSLGDEGTECVTQCLEVHLKSTID</sequence>
<organism evidence="1 2">
    <name type="scientific">Prochlorococcus marinus (strain SARG / CCMP1375 / SS120)</name>
    <dbReference type="NCBI Taxonomy" id="167539"/>
    <lineage>
        <taxon>Bacteria</taxon>
        <taxon>Bacillati</taxon>
        <taxon>Cyanobacteriota</taxon>
        <taxon>Cyanophyceae</taxon>
        <taxon>Synechococcales</taxon>
        <taxon>Prochlorococcaceae</taxon>
        <taxon>Prochlorococcus</taxon>
    </lineage>
</organism>
<protein>
    <submittedName>
        <fullName evidence="1">Uncharacterized protein</fullName>
    </submittedName>
</protein>
<dbReference type="KEGG" id="pma:Pro_1444"/>
<dbReference type="OrthoDB" id="560371at2"/>
<proteinExistence type="predicted"/>
<gene>
    <name evidence="1" type="ordered locus">Pro_1444</name>
</gene>
<evidence type="ECO:0000313" key="2">
    <source>
        <dbReference type="Proteomes" id="UP000001420"/>
    </source>
</evidence>
<name>Q7VAL6_PROMA</name>
<dbReference type="EMBL" id="AE017126">
    <property type="protein sequence ID" value="AAQ00488.1"/>
    <property type="molecule type" value="Genomic_DNA"/>
</dbReference>
<reference evidence="1 2" key="1">
    <citation type="journal article" date="2003" name="Proc. Natl. Acad. Sci. U.S.A.">
        <title>Genome sequence of the cyanobacterium Prochlorococcus marinus SS120, a nearly minimal oxyphototrophic genome.</title>
        <authorList>
            <person name="Dufresne A."/>
            <person name="Salanoubat M."/>
            <person name="Partensky F."/>
            <person name="Artiguenave F."/>
            <person name="Axmann I.M."/>
            <person name="Barbe V."/>
            <person name="Duprat S."/>
            <person name="Galperin M.Y."/>
            <person name="Koonin E.V."/>
            <person name="Le Gall F."/>
            <person name="Makarova K.S."/>
            <person name="Ostrowski M."/>
            <person name="Oztas S."/>
            <person name="Robert C."/>
            <person name="Rogozin I.B."/>
            <person name="Scanlan D.J."/>
            <person name="Tandeau de Marsac N."/>
            <person name="Weissenbach J."/>
            <person name="Wincker P."/>
            <person name="Wolf Y.I."/>
            <person name="Hess W.R."/>
        </authorList>
    </citation>
    <scope>NUCLEOTIDE SEQUENCE [LARGE SCALE GENOMIC DNA]</scope>
    <source>
        <strain evidence="2">SARG / CCMP1375 / SS120</strain>
    </source>
</reference>